<dbReference type="Gene3D" id="3.30.70.270">
    <property type="match status" value="1"/>
</dbReference>
<feature type="non-terminal residue" evidence="1">
    <location>
        <position position="1"/>
    </location>
</feature>
<accession>A0A0C9VWF8</accession>
<protein>
    <submittedName>
        <fullName evidence="1">Uncharacterized protein</fullName>
    </submittedName>
</protein>
<name>A0A0C9VWF8_SPHS4</name>
<evidence type="ECO:0000313" key="1">
    <source>
        <dbReference type="EMBL" id="KIJ43125.1"/>
    </source>
</evidence>
<proteinExistence type="predicted"/>
<organism evidence="1 2">
    <name type="scientific">Sphaerobolus stellatus (strain SS14)</name>
    <dbReference type="NCBI Taxonomy" id="990650"/>
    <lineage>
        <taxon>Eukaryota</taxon>
        <taxon>Fungi</taxon>
        <taxon>Dikarya</taxon>
        <taxon>Basidiomycota</taxon>
        <taxon>Agaricomycotina</taxon>
        <taxon>Agaricomycetes</taxon>
        <taxon>Phallomycetidae</taxon>
        <taxon>Geastrales</taxon>
        <taxon>Sphaerobolaceae</taxon>
        <taxon>Sphaerobolus</taxon>
    </lineage>
</organism>
<sequence>PGIRRFVWEHLLDVNRVLHRFKHAGATFSAKKLWIGMQEVNIVGHTCNYEGRIPDQARVSKISNWP</sequence>
<dbReference type="OrthoDB" id="3186349at2759"/>
<feature type="non-terminal residue" evidence="1">
    <location>
        <position position="66"/>
    </location>
</feature>
<dbReference type="EMBL" id="KN837125">
    <property type="protein sequence ID" value="KIJ43125.1"/>
    <property type="molecule type" value="Genomic_DNA"/>
</dbReference>
<gene>
    <name evidence="1" type="ORF">M422DRAFT_87911</name>
</gene>
<dbReference type="Proteomes" id="UP000054279">
    <property type="component" value="Unassembled WGS sequence"/>
</dbReference>
<dbReference type="InterPro" id="IPR043128">
    <property type="entry name" value="Rev_trsase/Diguanyl_cyclase"/>
</dbReference>
<reference evidence="1 2" key="1">
    <citation type="submission" date="2014-06" db="EMBL/GenBank/DDBJ databases">
        <title>Evolutionary Origins and Diversification of the Mycorrhizal Mutualists.</title>
        <authorList>
            <consortium name="DOE Joint Genome Institute"/>
            <consortium name="Mycorrhizal Genomics Consortium"/>
            <person name="Kohler A."/>
            <person name="Kuo A."/>
            <person name="Nagy L.G."/>
            <person name="Floudas D."/>
            <person name="Copeland A."/>
            <person name="Barry K.W."/>
            <person name="Cichocki N."/>
            <person name="Veneault-Fourrey C."/>
            <person name="LaButti K."/>
            <person name="Lindquist E.A."/>
            <person name="Lipzen A."/>
            <person name="Lundell T."/>
            <person name="Morin E."/>
            <person name="Murat C."/>
            <person name="Riley R."/>
            <person name="Ohm R."/>
            <person name="Sun H."/>
            <person name="Tunlid A."/>
            <person name="Henrissat B."/>
            <person name="Grigoriev I.V."/>
            <person name="Hibbett D.S."/>
            <person name="Martin F."/>
        </authorList>
    </citation>
    <scope>NUCLEOTIDE SEQUENCE [LARGE SCALE GENOMIC DNA]</scope>
    <source>
        <strain evidence="1 2">SS14</strain>
    </source>
</reference>
<dbReference type="SUPFAM" id="SSF56672">
    <property type="entry name" value="DNA/RNA polymerases"/>
    <property type="match status" value="1"/>
</dbReference>
<evidence type="ECO:0000313" key="2">
    <source>
        <dbReference type="Proteomes" id="UP000054279"/>
    </source>
</evidence>
<dbReference type="AlphaFoldDB" id="A0A0C9VWF8"/>
<dbReference type="HOGENOM" id="CLU_142394_1_0_1"/>
<keyword evidence="2" id="KW-1185">Reference proteome</keyword>
<dbReference type="InterPro" id="IPR043502">
    <property type="entry name" value="DNA/RNA_pol_sf"/>
</dbReference>